<dbReference type="HOGENOM" id="CLU_758485_0_0_7"/>
<dbReference type="Pfam" id="PF00498">
    <property type="entry name" value="FHA"/>
    <property type="match status" value="1"/>
</dbReference>
<organism evidence="3 4">
    <name type="scientific">Candidatus Entotheonella gemina</name>
    <dbReference type="NCBI Taxonomy" id="1429439"/>
    <lineage>
        <taxon>Bacteria</taxon>
        <taxon>Pseudomonadati</taxon>
        <taxon>Nitrospinota/Tectimicrobiota group</taxon>
        <taxon>Candidatus Tectimicrobiota</taxon>
        <taxon>Candidatus Entotheonellia</taxon>
        <taxon>Candidatus Entotheonellales</taxon>
        <taxon>Candidatus Entotheonellaceae</taxon>
        <taxon>Candidatus Entotheonella</taxon>
    </lineage>
</organism>
<dbReference type="SUPFAM" id="SSF141868">
    <property type="entry name" value="EAL domain-like"/>
    <property type="match status" value="1"/>
</dbReference>
<dbReference type="SUPFAM" id="SSF49879">
    <property type="entry name" value="SMAD/FHA domain"/>
    <property type="match status" value="1"/>
</dbReference>
<protein>
    <recommendedName>
        <fullName evidence="5">Diguanylate phosphodiesterase</fullName>
    </recommendedName>
</protein>
<dbReference type="PROSITE" id="PS50883">
    <property type="entry name" value="EAL"/>
    <property type="match status" value="1"/>
</dbReference>
<dbReference type="Gene3D" id="2.60.200.20">
    <property type="match status" value="1"/>
</dbReference>
<evidence type="ECO:0000259" key="2">
    <source>
        <dbReference type="PROSITE" id="PS50883"/>
    </source>
</evidence>
<sequence>YFYELSGLEGFIEDTTVPRRVILESFPFTIGRSSGSSLQINRAGVSRNHAHMDKVDGHVRVTDLQSKNGTYVDRKRITESTRLRHGDIIHFADYEFRLLEIVEQTDMSPDICETMVGDSPSPLSAHFPTKMKEFSELLERGLVQGYQQTIVDQFGKPIGYELLGRGTHPDLSESPAALFTLARTLDQEAQLSELFRRKSVAEAYAANLEGLIFINTHPKECQDIRRLLKEFQDIRERYPILSLVCEIHEAAVTDIQHMAEIRSGLQALGIRFAYDDFGAGQARLLELVKEPPDILKFDYSLITGLTSPEAPTYQLVKTLTELVKKTGIRTLAEGVESEDVVRTCHQLGIDYIQGFFYSRPTPITSSLKPSASIV</sequence>
<dbReference type="CDD" id="cd00060">
    <property type="entry name" value="FHA"/>
    <property type="match status" value="1"/>
</dbReference>
<name>W4L9M7_9BACT</name>
<evidence type="ECO:0008006" key="5">
    <source>
        <dbReference type="Google" id="ProtNLM"/>
    </source>
</evidence>
<gene>
    <name evidence="3" type="ORF">ETSY2_49290</name>
</gene>
<dbReference type="SMART" id="SM00052">
    <property type="entry name" value="EAL"/>
    <property type="match status" value="1"/>
</dbReference>
<dbReference type="CDD" id="cd01948">
    <property type="entry name" value="EAL"/>
    <property type="match status" value="1"/>
</dbReference>
<dbReference type="AlphaFoldDB" id="W4L9M7"/>
<dbReference type="PROSITE" id="PS50006">
    <property type="entry name" value="FHA_DOMAIN"/>
    <property type="match status" value="1"/>
</dbReference>
<dbReference type="PANTHER" id="PTHR33121">
    <property type="entry name" value="CYCLIC DI-GMP PHOSPHODIESTERASE PDEF"/>
    <property type="match status" value="1"/>
</dbReference>
<feature type="domain" description="FHA" evidence="1">
    <location>
        <begin position="28"/>
        <end position="77"/>
    </location>
</feature>
<dbReference type="GO" id="GO:0071111">
    <property type="term" value="F:cyclic-guanylate-specific phosphodiesterase activity"/>
    <property type="evidence" value="ECO:0007669"/>
    <property type="project" value="InterPro"/>
</dbReference>
<dbReference type="InterPro" id="IPR035919">
    <property type="entry name" value="EAL_sf"/>
</dbReference>
<keyword evidence="4" id="KW-1185">Reference proteome</keyword>
<evidence type="ECO:0000313" key="4">
    <source>
        <dbReference type="Proteomes" id="UP000019140"/>
    </source>
</evidence>
<dbReference type="Proteomes" id="UP000019140">
    <property type="component" value="Unassembled WGS sequence"/>
</dbReference>
<accession>W4L9M7</accession>
<dbReference type="PANTHER" id="PTHR33121:SF76">
    <property type="entry name" value="SIGNALING PROTEIN"/>
    <property type="match status" value="1"/>
</dbReference>
<evidence type="ECO:0000313" key="3">
    <source>
        <dbReference type="EMBL" id="ETW94727.1"/>
    </source>
</evidence>
<dbReference type="InterPro" id="IPR008984">
    <property type="entry name" value="SMAD_FHA_dom_sf"/>
</dbReference>
<dbReference type="InterPro" id="IPR000253">
    <property type="entry name" value="FHA_dom"/>
</dbReference>
<dbReference type="InterPro" id="IPR050706">
    <property type="entry name" value="Cyclic-di-GMP_PDE-like"/>
</dbReference>
<feature type="non-terminal residue" evidence="3">
    <location>
        <position position="1"/>
    </location>
</feature>
<reference evidence="3 4" key="1">
    <citation type="journal article" date="2014" name="Nature">
        <title>An environmental bacterial taxon with a large and distinct metabolic repertoire.</title>
        <authorList>
            <person name="Wilson M.C."/>
            <person name="Mori T."/>
            <person name="Ruckert C."/>
            <person name="Uria A.R."/>
            <person name="Helf M.J."/>
            <person name="Takada K."/>
            <person name="Gernert C."/>
            <person name="Steffens U.A."/>
            <person name="Heycke N."/>
            <person name="Schmitt S."/>
            <person name="Rinke C."/>
            <person name="Helfrich E.J."/>
            <person name="Brachmann A.O."/>
            <person name="Gurgui C."/>
            <person name="Wakimoto T."/>
            <person name="Kracht M."/>
            <person name="Crusemann M."/>
            <person name="Hentschel U."/>
            <person name="Abe I."/>
            <person name="Matsunaga S."/>
            <person name="Kalinowski J."/>
            <person name="Takeyama H."/>
            <person name="Piel J."/>
        </authorList>
    </citation>
    <scope>NUCLEOTIDE SEQUENCE [LARGE SCALE GENOMIC DNA]</scope>
    <source>
        <strain evidence="4">TSY2</strain>
    </source>
</reference>
<dbReference type="Pfam" id="PF00563">
    <property type="entry name" value="EAL"/>
    <property type="match status" value="1"/>
</dbReference>
<dbReference type="EMBL" id="AZHX01002419">
    <property type="protein sequence ID" value="ETW94727.1"/>
    <property type="molecule type" value="Genomic_DNA"/>
</dbReference>
<evidence type="ECO:0000259" key="1">
    <source>
        <dbReference type="PROSITE" id="PS50006"/>
    </source>
</evidence>
<proteinExistence type="predicted"/>
<dbReference type="Gene3D" id="3.20.20.450">
    <property type="entry name" value="EAL domain"/>
    <property type="match status" value="1"/>
</dbReference>
<dbReference type="SMART" id="SM00240">
    <property type="entry name" value="FHA"/>
    <property type="match status" value="1"/>
</dbReference>
<dbReference type="InterPro" id="IPR001633">
    <property type="entry name" value="EAL_dom"/>
</dbReference>
<comment type="caution">
    <text evidence="3">The sequence shown here is derived from an EMBL/GenBank/DDBJ whole genome shotgun (WGS) entry which is preliminary data.</text>
</comment>
<feature type="domain" description="EAL" evidence="2">
    <location>
        <begin position="127"/>
        <end position="374"/>
    </location>
</feature>